<dbReference type="EMBL" id="KQ435714">
    <property type="protein sequence ID" value="KOX79170.1"/>
    <property type="molecule type" value="Genomic_DNA"/>
</dbReference>
<reference evidence="1 2" key="1">
    <citation type="submission" date="2015-07" db="EMBL/GenBank/DDBJ databases">
        <title>The genome of Melipona quadrifasciata.</title>
        <authorList>
            <person name="Pan H."/>
            <person name="Kapheim K."/>
        </authorList>
    </citation>
    <scope>NUCLEOTIDE SEQUENCE [LARGE SCALE GENOMIC DNA]</scope>
    <source>
        <strain evidence="1">0111107301</strain>
        <tissue evidence="1">Whole body</tissue>
    </source>
</reference>
<dbReference type="PANTHER" id="PTHR28589">
    <property type="entry name" value="28S RIBOSOMAL PROTEIN S34, MITOCHONDRIAL"/>
    <property type="match status" value="1"/>
</dbReference>
<dbReference type="Proteomes" id="UP000053105">
    <property type="component" value="Unassembled WGS sequence"/>
</dbReference>
<keyword evidence="2" id="KW-1185">Reference proteome</keyword>
<organism evidence="1 2">
    <name type="scientific">Melipona quadrifasciata</name>
    <dbReference type="NCBI Taxonomy" id="166423"/>
    <lineage>
        <taxon>Eukaryota</taxon>
        <taxon>Metazoa</taxon>
        <taxon>Ecdysozoa</taxon>
        <taxon>Arthropoda</taxon>
        <taxon>Hexapoda</taxon>
        <taxon>Insecta</taxon>
        <taxon>Pterygota</taxon>
        <taxon>Neoptera</taxon>
        <taxon>Endopterygota</taxon>
        <taxon>Hymenoptera</taxon>
        <taxon>Apocrita</taxon>
        <taxon>Aculeata</taxon>
        <taxon>Apoidea</taxon>
        <taxon>Anthophila</taxon>
        <taxon>Apidae</taxon>
        <taxon>Melipona</taxon>
    </lineage>
</organism>
<gene>
    <name evidence="1" type="ORF">WN51_07172</name>
</gene>
<protein>
    <recommendedName>
        <fullName evidence="3">28S ribosomal protein S34, mitochondrial</fullName>
    </recommendedName>
</protein>
<evidence type="ECO:0008006" key="3">
    <source>
        <dbReference type="Google" id="ProtNLM"/>
    </source>
</evidence>
<dbReference type="AlphaFoldDB" id="A0A0M9A836"/>
<dbReference type="PANTHER" id="PTHR28589:SF1">
    <property type="entry name" value="SMALL RIBOSOMAL SUBUNIT PROTEIN MS34"/>
    <property type="match status" value="1"/>
</dbReference>
<evidence type="ECO:0000313" key="1">
    <source>
        <dbReference type="EMBL" id="KOX79170.1"/>
    </source>
</evidence>
<dbReference type="GO" id="GO:0005739">
    <property type="term" value="C:mitochondrion"/>
    <property type="evidence" value="ECO:0007669"/>
    <property type="project" value="InterPro"/>
</dbReference>
<dbReference type="STRING" id="166423.A0A0M9A836"/>
<dbReference type="OrthoDB" id="16434at2759"/>
<dbReference type="GO" id="GO:0003735">
    <property type="term" value="F:structural constituent of ribosome"/>
    <property type="evidence" value="ECO:0007669"/>
    <property type="project" value="InterPro"/>
</dbReference>
<dbReference type="InterPro" id="IPR032053">
    <property type="entry name" value="Ribosomal_mS34"/>
</dbReference>
<sequence length="196" mass="22363">MVIKYIGRTHYFKGQPLWEILGNLKNHGVGRLVIRGTQQRYPEISYMKILKVAGLPDVSKHPHDPRKVIVLVERVFRGQKSPVLVQMDGRTYKPDFMLVPKDQEAKYINATETPQLRIMPRTTNFPPLLKEILIQEAQEQGKDVSDIKLELVYSPLGIKSYRIAEEGEAPTTEIKIELGQPASPSLYENIKQENAS</sequence>
<accession>A0A0M9A836</accession>
<proteinExistence type="predicted"/>
<dbReference type="Pfam" id="PF16053">
    <property type="entry name" value="MRP-S34"/>
    <property type="match status" value="1"/>
</dbReference>
<evidence type="ECO:0000313" key="2">
    <source>
        <dbReference type="Proteomes" id="UP000053105"/>
    </source>
</evidence>
<name>A0A0M9A836_9HYME</name>